<reference evidence="1 3" key="2">
    <citation type="journal article" date="2018" name="Microb. Genom.">
        <title>Deciphering the unexplored Leptospira diversity from soils uncovers genomic evolution to virulence.</title>
        <authorList>
            <person name="Thibeaux R."/>
            <person name="Iraola G."/>
            <person name="Ferres I."/>
            <person name="Bierque E."/>
            <person name="Girault D."/>
            <person name="Soupe-Gilbert M.E."/>
            <person name="Picardeau M."/>
            <person name="Goarant C."/>
        </authorList>
    </citation>
    <scope>NUCLEOTIDE SEQUENCE [LARGE SCALE GENOMIC DNA]</scope>
    <source>
        <strain evidence="1 3">ATI7-C-A5</strain>
    </source>
</reference>
<reference evidence="1" key="3">
    <citation type="submission" date="2023-10" db="EMBL/GenBank/DDBJ databases">
        <authorList>
            <person name="Picardeau M."/>
            <person name="Thibeaux R."/>
        </authorList>
    </citation>
    <scope>NUCLEOTIDE SEQUENCE</scope>
    <source>
        <strain evidence="1">ATI7-C-A5</strain>
    </source>
</reference>
<evidence type="ECO:0000313" key="2">
    <source>
        <dbReference type="EMBL" id="PJZ91734.1"/>
    </source>
</evidence>
<dbReference type="AlphaFoldDB" id="A0A2N0B5A0"/>
<name>A0A2N0B5A0_9LEPT</name>
<dbReference type="EMBL" id="NPEF02000014">
    <property type="protein sequence ID" value="MDV6236443.1"/>
    <property type="molecule type" value="Genomic_DNA"/>
</dbReference>
<evidence type="ECO:0000313" key="3">
    <source>
        <dbReference type="Proteomes" id="UP000232122"/>
    </source>
</evidence>
<proteinExistence type="predicted"/>
<protein>
    <recommendedName>
        <fullName evidence="4">Galactose oxidase</fullName>
    </recommendedName>
</protein>
<keyword evidence="3" id="KW-1185">Reference proteome</keyword>
<dbReference type="RefSeq" id="WP_100746768.1">
    <property type="nucleotide sequence ID" value="NZ_NPEF02000014.1"/>
</dbReference>
<evidence type="ECO:0008006" key="4">
    <source>
        <dbReference type="Google" id="ProtNLM"/>
    </source>
</evidence>
<accession>A0A2N0BL75</accession>
<sequence length="400" mass="42259">MRLLISFILIFLCFISCSEAKKFSFDSTNPLAMVGQLGWSLGFEPLDEANDSLGQSPGTKFVAVGDNCSSWISENGIDWNFSATRFPECDAGNIRGVVYGNGIWAAIGSKSDAENCGIWTSQNDAFTWSFHPCATVTIGGVSVTKHLYAIGFGGGQFWAVGDHNSAGTGSDFFGQRSVDGGNSWTYFGIEDGSTYIGSDYFYSVSYSESTSEMYFSGEHSVNPEISEVSLVNLAKDSISIGMNSSKNRILALKGGDILVYGDNAFSSTSAVVKRVPASTTTPTDPTLFTAQSATTAIQNHANGAVEGKDKILLVGDNCSMDYSSLNQNVWHTGPSTIGDCNATNLSSVSYNAGLDRYSVAGASNFFAHSSSGLPGTWSAVHPDLGGITPVPSPISIASKP</sequence>
<accession>A0A2N0B5A0</accession>
<comment type="caution">
    <text evidence="2">The sequence shown here is derived from an EMBL/GenBank/DDBJ whole genome shotgun (WGS) entry which is preliminary data.</text>
</comment>
<reference evidence="2" key="1">
    <citation type="submission" date="2017-07" db="EMBL/GenBank/DDBJ databases">
        <title>Leptospira spp. isolated from tropical soils.</title>
        <authorList>
            <person name="Thibeaux R."/>
            <person name="Iraola G."/>
            <person name="Ferres I."/>
            <person name="Bierque E."/>
            <person name="Girault D."/>
            <person name="Soupe-Gilbert M.-E."/>
            <person name="Picardeau M."/>
            <person name="Goarant C."/>
        </authorList>
    </citation>
    <scope>NUCLEOTIDE SEQUENCE [LARGE SCALE GENOMIC DNA]</scope>
    <source>
        <strain evidence="2">ATI7-C-A5</strain>
    </source>
</reference>
<evidence type="ECO:0000313" key="1">
    <source>
        <dbReference type="EMBL" id="MDV6236443.1"/>
    </source>
</evidence>
<dbReference type="Proteomes" id="UP000232122">
    <property type="component" value="Unassembled WGS sequence"/>
</dbReference>
<organism evidence="2">
    <name type="scientific">Leptospira ellisii</name>
    <dbReference type="NCBI Taxonomy" id="2023197"/>
    <lineage>
        <taxon>Bacteria</taxon>
        <taxon>Pseudomonadati</taxon>
        <taxon>Spirochaetota</taxon>
        <taxon>Spirochaetia</taxon>
        <taxon>Leptospirales</taxon>
        <taxon>Leptospiraceae</taxon>
        <taxon>Leptospira</taxon>
    </lineage>
</organism>
<gene>
    <name evidence="1" type="ORF">CH379_012475</name>
    <name evidence="2" type="ORF">CH379_17005</name>
</gene>
<dbReference type="OrthoDB" id="321212at2"/>
<dbReference type="SUPFAM" id="SSF110296">
    <property type="entry name" value="Oligoxyloglucan reducing end-specific cellobiohydrolase"/>
    <property type="match status" value="1"/>
</dbReference>
<dbReference type="EMBL" id="NPEF01000224">
    <property type="protein sequence ID" value="PJZ91734.1"/>
    <property type="molecule type" value="Genomic_DNA"/>
</dbReference>